<evidence type="ECO:0000256" key="2">
    <source>
        <dbReference type="ARBA" id="ARBA00009298"/>
    </source>
</evidence>
<dbReference type="InterPro" id="IPR003416">
    <property type="entry name" value="MgtC/SapB/SrpB/YhiD_fam"/>
</dbReference>
<organism evidence="12 13">
    <name type="scientific">Psychroflexus halocasei</name>
    <dbReference type="NCBI Taxonomy" id="908615"/>
    <lineage>
        <taxon>Bacteria</taxon>
        <taxon>Pseudomonadati</taxon>
        <taxon>Bacteroidota</taxon>
        <taxon>Flavobacteriia</taxon>
        <taxon>Flavobacteriales</taxon>
        <taxon>Flavobacteriaceae</taxon>
        <taxon>Psychroflexus</taxon>
    </lineage>
</organism>
<comment type="subcellular location">
    <subcellularLocation>
        <location evidence="1">Cell membrane</location>
        <topology evidence="1">Multi-pass membrane protein</topology>
    </subcellularLocation>
</comment>
<accession>A0A1H4AE75</accession>
<dbReference type="STRING" id="908615.SAMN05421540_10510"/>
<dbReference type="EMBL" id="FNQF01000005">
    <property type="protein sequence ID" value="SEA34423.1"/>
    <property type="molecule type" value="Genomic_DNA"/>
</dbReference>
<name>A0A1H4AE75_9FLAO</name>
<proteinExistence type="inferred from homology"/>
<keyword evidence="7 9" id="KW-0472">Membrane</keyword>
<evidence type="ECO:0000256" key="3">
    <source>
        <dbReference type="ARBA" id="ARBA00013833"/>
    </source>
</evidence>
<evidence type="ECO:0000256" key="4">
    <source>
        <dbReference type="ARBA" id="ARBA00022475"/>
    </source>
</evidence>
<evidence type="ECO:0000256" key="5">
    <source>
        <dbReference type="ARBA" id="ARBA00022692"/>
    </source>
</evidence>
<evidence type="ECO:0000259" key="11">
    <source>
        <dbReference type="Pfam" id="PF21770"/>
    </source>
</evidence>
<dbReference type="PRINTS" id="PR01837">
    <property type="entry name" value="MGTCSAPBPROT"/>
</dbReference>
<comment type="similarity">
    <text evidence="2">Belongs to the MgtC/SapB family.</text>
</comment>
<evidence type="ECO:0000256" key="8">
    <source>
        <dbReference type="ARBA" id="ARBA00025369"/>
    </source>
</evidence>
<dbReference type="AlphaFoldDB" id="A0A1H4AE75"/>
<evidence type="ECO:0000256" key="9">
    <source>
        <dbReference type="SAM" id="Phobius"/>
    </source>
</evidence>
<evidence type="ECO:0000313" key="12">
    <source>
        <dbReference type="EMBL" id="SEA34423.1"/>
    </source>
</evidence>
<evidence type="ECO:0000256" key="1">
    <source>
        <dbReference type="ARBA" id="ARBA00004651"/>
    </source>
</evidence>
<feature type="domain" description="MgtC/SapB/SrpB/YhiD N-terminal" evidence="10">
    <location>
        <begin position="10"/>
        <end position="133"/>
    </location>
</feature>
<feature type="transmembrane region" description="Helical" evidence="9">
    <location>
        <begin position="93"/>
        <end position="123"/>
    </location>
</feature>
<dbReference type="InterPro" id="IPR049177">
    <property type="entry name" value="MgtC_SapB_SrpB_YhiD_N"/>
</dbReference>
<comment type="function">
    <text evidence="8">Virulence factor required for growth in low Mg(2+) medium and for intramacrophage survival. May be involved in regulating membrane potential by activating Na(+)/K(+)-ATPase.</text>
</comment>
<evidence type="ECO:0000259" key="10">
    <source>
        <dbReference type="Pfam" id="PF02308"/>
    </source>
</evidence>
<feature type="domain" description="MgtC-like C-terminal" evidence="11">
    <location>
        <begin position="151"/>
        <end position="230"/>
    </location>
</feature>
<evidence type="ECO:0000256" key="6">
    <source>
        <dbReference type="ARBA" id="ARBA00022989"/>
    </source>
</evidence>
<dbReference type="GO" id="GO:0005886">
    <property type="term" value="C:plasma membrane"/>
    <property type="evidence" value="ECO:0007669"/>
    <property type="project" value="UniProtKB-SubCell"/>
</dbReference>
<dbReference type="Gene3D" id="3.30.70.260">
    <property type="match status" value="1"/>
</dbReference>
<evidence type="ECO:0000256" key="7">
    <source>
        <dbReference type="ARBA" id="ARBA00023136"/>
    </source>
</evidence>
<reference evidence="12 13" key="1">
    <citation type="submission" date="2016-10" db="EMBL/GenBank/DDBJ databases">
        <authorList>
            <person name="de Groot N.N."/>
        </authorList>
    </citation>
    <scope>NUCLEOTIDE SEQUENCE [LARGE SCALE GENOMIC DNA]</scope>
    <source>
        <strain evidence="12 13">DSM 23581</strain>
    </source>
</reference>
<keyword evidence="6 9" id="KW-1133">Transmembrane helix</keyword>
<keyword evidence="5 9" id="KW-0812">Transmembrane</keyword>
<dbReference type="Pfam" id="PF02308">
    <property type="entry name" value="MgtC"/>
    <property type="match status" value="1"/>
</dbReference>
<dbReference type="Pfam" id="PF21770">
    <property type="entry name" value="MgtC_SapB_C"/>
    <property type="match status" value="1"/>
</dbReference>
<dbReference type="InterPro" id="IPR048640">
    <property type="entry name" value="MgtC-like_C"/>
</dbReference>
<dbReference type="PANTHER" id="PTHR33778:SF3">
    <property type="entry name" value="PROTEIN MGTC"/>
    <property type="match status" value="1"/>
</dbReference>
<feature type="transmembrane region" description="Helical" evidence="9">
    <location>
        <begin position="64"/>
        <end position="81"/>
    </location>
</feature>
<dbReference type="Proteomes" id="UP000198820">
    <property type="component" value="Unassembled WGS sequence"/>
</dbReference>
<gene>
    <name evidence="12" type="ORF">SAMN05421540_10510</name>
</gene>
<keyword evidence="13" id="KW-1185">Reference proteome</keyword>
<dbReference type="RefSeq" id="WP_093242385.1">
    <property type="nucleotide sequence ID" value="NZ_FNQF01000005.1"/>
</dbReference>
<feature type="transmembrane region" description="Helical" evidence="9">
    <location>
        <begin position="35"/>
        <end position="52"/>
    </location>
</feature>
<sequence>MEITEYILRLSTAFVLGGIIGFERQWHQKNAGLRTNTLVAIGAASFVLLSVNLHELTGGDLSRITAQIVTGIGFIGAGVIMKDGFNVRGLNTAATIWCSAAVGTLAGMGFVIEALLTTIAVVLSHVLLRPISNRLAKISAYRKNKVIETYYRVFIKCGINNESNVRGLVLTYIENNDQLLLRSINRETKESRPHEISISIEIASIGKKEILMENLVMMLTKESHVILAGWEFAGEETEY</sequence>
<dbReference type="PANTHER" id="PTHR33778">
    <property type="entry name" value="PROTEIN MGTC"/>
    <property type="match status" value="1"/>
</dbReference>
<evidence type="ECO:0000313" key="13">
    <source>
        <dbReference type="Proteomes" id="UP000198820"/>
    </source>
</evidence>
<protein>
    <recommendedName>
        <fullName evidence="3">Protein MgtC</fullName>
    </recommendedName>
</protein>
<keyword evidence="4" id="KW-1003">Cell membrane</keyword>